<dbReference type="Gene3D" id="2.20.25.590">
    <property type="match status" value="1"/>
</dbReference>
<accession>A0A8C8RNN1</accession>
<proteinExistence type="inferred from homology"/>
<feature type="chain" id="PRO_5034465994" description="Beta-microseminoprotein" evidence="5">
    <location>
        <begin position="21"/>
        <end position="110"/>
    </location>
</feature>
<dbReference type="PANTHER" id="PTHR10500:SF7">
    <property type="entry name" value="BETA-MICROSEMINOPROTEIN"/>
    <property type="match status" value="1"/>
</dbReference>
<reference evidence="6" key="1">
    <citation type="submission" date="2025-08" db="UniProtKB">
        <authorList>
            <consortium name="Ensembl"/>
        </authorList>
    </citation>
    <scope>IDENTIFICATION</scope>
</reference>
<sequence>MKCFLGILFAFVIVVTLCDAYCFFQLNDPLESLDGCIQDGKQHQFGSSWTANCHRCHCGQNGIRCCSIFHTPSGYDKEKCESIFNARTCSYTVVEKGNPSKDCEVLGWSG</sequence>
<evidence type="ECO:0000256" key="2">
    <source>
        <dbReference type="ARBA" id="ARBA00010352"/>
    </source>
</evidence>
<keyword evidence="7" id="KW-1185">Reference proteome</keyword>
<dbReference type="InterPro" id="IPR008735">
    <property type="entry name" value="PSP94"/>
</dbReference>
<keyword evidence="5" id="KW-0732">Signal</keyword>
<evidence type="ECO:0000256" key="4">
    <source>
        <dbReference type="ARBA" id="ARBA00023157"/>
    </source>
</evidence>
<keyword evidence="4" id="KW-1015">Disulfide bond</keyword>
<dbReference type="Proteomes" id="UP000694393">
    <property type="component" value="Unplaced"/>
</dbReference>
<comment type="subcellular location">
    <subcellularLocation>
        <location evidence="1">Secreted</location>
    </subcellularLocation>
</comment>
<dbReference type="Pfam" id="PF05825">
    <property type="entry name" value="PSP94"/>
    <property type="match status" value="1"/>
</dbReference>
<feature type="signal peptide" evidence="5">
    <location>
        <begin position="1"/>
        <end position="20"/>
    </location>
</feature>
<dbReference type="GO" id="GO:0005576">
    <property type="term" value="C:extracellular region"/>
    <property type="evidence" value="ECO:0007669"/>
    <property type="project" value="UniProtKB-SubCell"/>
</dbReference>
<evidence type="ECO:0000313" key="6">
    <source>
        <dbReference type="Ensembl" id="ENSPCEP00000007880.1"/>
    </source>
</evidence>
<evidence type="ECO:0008006" key="8">
    <source>
        <dbReference type="Google" id="ProtNLM"/>
    </source>
</evidence>
<evidence type="ECO:0000256" key="5">
    <source>
        <dbReference type="SAM" id="SignalP"/>
    </source>
</evidence>
<dbReference type="Ensembl" id="ENSPCET00000008157.1">
    <property type="protein sequence ID" value="ENSPCEP00000007880.1"/>
    <property type="gene ID" value="ENSPCEG00000006314.1"/>
</dbReference>
<name>A0A8C8RNN1_9SAUR</name>
<evidence type="ECO:0000256" key="3">
    <source>
        <dbReference type="ARBA" id="ARBA00022525"/>
    </source>
</evidence>
<evidence type="ECO:0000256" key="1">
    <source>
        <dbReference type="ARBA" id="ARBA00004613"/>
    </source>
</evidence>
<dbReference type="AlphaFoldDB" id="A0A8C8RNN1"/>
<dbReference type="PANTHER" id="PTHR10500">
    <property type="entry name" value="BETA-MICROSEMINOPROTEIN"/>
    <property type="match status" value="1"/>
</dbReference>
<evidence type="ECO:0000313" key="7">
    <source>
        <dbReference type="Proteomes" id="UP000694393"/>
    </source>
</evidence>
<keyword evidence="3" id="KW-0964">Secreted</keyword>
<comment type="similarity">
    <text evidence="2">Belongs to the beta-microseminoprotein family.</text>
</comment>
<reference evidence="6" key="2">
    <citation type="submission" date="2025-09" db="UniProtKB">
        <authorList>
            <consortium name="Ensembl"/>
        </authorList>
    </citation>
    <scope>IDENTIFICATION</scope>
</reference>
<protein>
    <recommendedName>
        <fullName evidence="8">Beta-microseminoprotein</fullName>
    </recommendedName>
</protein>
<organism evidence="6 7">
    <name type="scientific">Pelusios castaneus</name>
    <name type="common">West African mud turtle</name>
    <dbReference type="NCBI Taxonomy" id="367368"/>
    <lineage>
        <taxon>Eukaryota</taxon>
        <taxon>Metazoa</taxon>
        <taxon>Chordata</taxon>
        <taxon>Craniata</taxon>
        <taxon>Vertebrata</taxon>
        <taxon>Euteleostomi</taxon>
        <taxon>Archelosauria</taxon>
        <taxon>Testudinata</taxon>
        <taxon>Testudines</taxon>
        <taxon>Pleurodira</taxon>
        <taxon>Pelomedusidae</taxon>
        <taxon>Pelusios</taxon>
    </lineage>
</organism>
<dbReference type="Gene3D" id="2.10.70.10">
    <property type="entry name" value="Complement Module, domain 1"/>
    <property type="match status" value="1"/>
</dbReference>